<dbReference type="AlphaFoldDB" id="A0A6L6VMU7"/>
<evidence type="ECO:0000313" key="1">
    <source>
        <dbReference type="EMBL" id="MUZ76015.1"/>
    </source>
</evidence>
<accession>A0A6L6VMU7</accession>
<sequence length="72" mass="7544">MSLTNLQYLETGAGATLLAVEEAAKVSSLSAKNTPICVQLLELPDNIRGYEDLKVASLQAAKAAAQTLIAKL</sequence>
<dbReference type="Proteomes" id="UP000477951">
    <property type="component" value="Unassembled WGS sequence"/>
</dbReference>
<evidence type="ECO:0000313" key="2">
    <source>
        <dbReference type="Proteomes" id="UP000477951"/>
    </source>
</evidence>
<organism evidence="1 2">
    <name type="scientific">Agrobacterium vitis</name>
    <name type="common">Rhizobium vitis</name>
    <dbReference type="NCBI Taxonomy" id="373"/>
    <lineage>
        <taxon>Bacteria</taxon>
        <taxon>Pseudomonadati</taxon>
        <taxon>Pseudomonadota</taxon>
        <taxon>Alphaproteobacteria</taxon>
        <taxon>Hyphomicrobiales</taxon>
        <taxon>Rhizobiaceae</taxon>
        <taxon>Rhizobium/Agrobacterium group</taxon>
        <taxon>Agrobacterium</taxon>
    </lineage>
</organism>
<name>A0A6L6VMU7_AGRVI</name>
<dbReference type="EMBL" id="WPHR01000044">
    <property type="protein sequence ID" value="MUZ76015.1"/>
    <property type="molecule type" value="Genomic_DNA"/>
</dbReference>
<proteinExistence type="predicted"/>
<dbReference type="RefSeq" id="WP_156616519.1">
    <property type="nucleotide sequence ID" value="NZ_WPHR01000044.1"/>
</dbReference>
<comment type="caution">
    <text evidence="1">The sequence shown here is derived from an EMBL/GenBank/DDBJ whole genome shotgun (WGS) entry which is preliminary data.</text>
</comment>
<protein>
    <submittedName>
        <fullName evidence="1">Uncharacterized protein</fullName>
    </submittedName>
</protein>
<gene>
    <name evidence="1" type="ORF">GOZ90_25525</name>
</gene>
<reference evidence="1 2" key="1">
    <citation type="submission" date="2019-12" db="EMBL/GenBank/DDBJ databases">
        <title>Whole-genome sequencing of Allorhizobium vitis.</title>
        <authorList>
            <person name="Gan H.M."/>
            <person name="Szegedi E."/>
            <person name="Burr T."/>
            <person name="Savka M.A."/>
        </authorList>
    </citation>
    <scope>NUCLEOTIDE SEQUENCE [LARGE SCALE GENOMIC DNA]</scope>
    <source>
        <strain evidence="1 2">CG516</strain>
    </source>
</reference>